<dbReference type="KEGG" id="thal:A1OE_802"/>
<dbReference type="Proteomes" id="UP000010077">
    <property type="component" value="Chromosome"/>
</dbReference>
<keyword evidence="1" id="KW-0812">Transmembrane</keyword>
<dbReference type="eggNOG" id="COG4736">
    <property type="taxonomic scope" value="Bacteria"/>
</dbReference>
<evidence type="ECO:0000313" key="2">
    <source>
        <dbReference type="EMBL" id="AFX98987.1"/>
    </source>
</evidence>
<keyword evidence="3" id="KW-1185">Reference proteome</keyword>
<dbReference type="AlphaFoldDB" id="K7YNC0"/>
<dbReference type="OrthoDB" id="9801588at2"/>
<sequence length="65" mass="7462">MTYDYLRQVADSWGIIYIGAVFLLVIAYTFRPSGRERANDAAFIPLNENLANNQEKTKKLSDIKH</sequence>
<evidence type="ECO:0000256" key="1">
    <source>
        <dbReference type="SAM" id="Phobius"/>
    </source>
</evidence>
<keyword evidence="1" id="KW-0472">Membrane</keyword>
<protein>
    <submittedName>
        <fullName evidence="2">FixQ cytochrome c oxidase</fullName>
    </submittedName>
</protein>
<dbReference type="EMBL" id="CP003539">
    <property type="protein sequence ID" value="AFX98987.1"/>
    <property type="molecule type" value="Genomic_DNA"/>
</dbReference>
<name>K7YNC0_9PROT</name>
<dbReference type="STRING" id="1193729.A1OE_802"/>
<reference evidence="2 3" key="1">
    <citation type="journal article" date="2012" name="Proc. Natl. Acad. Sci. U.S.A.">
        <title>Genome streamlining and chemical defense in a coral reef symbiosis.</title>
        <authorList>
            <person name="Kwan J.C."/>
            <person name="Donia M.S."/>
            <person name="Han A.W."/>
            <person name="Hirose E."/>
            <person name="Haygood M.G."/>
            <person name="Schmidt E.W."/>
        </authorList>
    </citation>
    <scope>NUCLEOTIDE SEQUENCE [LARGE SCALE GENOMIC DNA]</scope>
    <source>
        <strain evidence="2 3">L2</strain>
    </source>
</reference>
<gene>
    <name evidence="2" type="ORF">A1OE_802</name>
</gene>
<evidence type="ECO:0000313" key="3">
    <source>
        <dbReference type="Proteomes" id="UP000010077"/>
    </source>
</evidence>
<dbReference type="HOGENOM" id="CLU_192294_1_0_5"/>
<dbReference type="CDD" id="cd01324">
    <property type="entry name" value="cbb3_Oxidase_CcoQ"/>
    <property type="match status" value="1"/>
</dbReference>
<dbReference type="InterPro" id="IPR008621">
    <property type="entry name" value="Cbb3-typ_cyt_oxidase_comp"/>
</dbReference>
<dbReference type="Pfam" id="PF05545">
    <property type="entry name" value="FixQ"/>
    <property type="match status" value="1"/>
</dbReference>
<proteinExistence type="predicted"/>
<accession>K7YNC0</accession>
<feature type="transmembrane region" description="Helical" evidence="1">
    <location>
        <begin position="12"/>
        <end position="30"/>
    </location>
</feature>
<dbReference type="RefSeq" id="WP_015088485.1">
    <property type="nucleotide sequence ID" value="NC_019566.1"/>
</dbReference>
<organism evidence="2 3">
    <name type="scientific">Candidatus Endolissoclinum faulkneri L2</name>
    <dbReference type="NCBI Taxonomy" id="1193729"/>
    <lineage>
        <taxon>Bacteria</taxon>
        <taxon>Pseudomonadati</taxon>
        <taxon>Pseudomonadota</taxon>
        <taxon>Alphaproteobacteria</taxon>
        <taxon>Rhodospirillales</taxon>
        <taxon>Rhodospirillaceae</taxon>
        <taxon>Candidatus Endolissoclinum</taxon>
    </lineage>
</organism>
<keyword evidence="1" id="KW-1133">Transmembrane helix</keyword>